<gene>
    <name evidence="2" type="ORF">ACG00X_13385</name>
</gene>
<sequence length="591" mass="61097">MPAALSIQRLTAQLPPNAQPVGARLALQSLVADLEDAVPRGLPPQALLWMRRLRLQAPPAALLNALPVAGRHAWIGAGREQMAEALAQAARPALGAVPDSAPAVLFADEAEMLACLALAAQAGALDRWWWRGLLGRAWPQPAAAWHARPHAQSATRRLLRQLGQGGALVALDAAESSVAAWRGPAAAAPLPAGGPMTAAAAQGLAQQPPLMAVAGLPPGVSAQQAGAAAPLAAGADAGVDADVPDLARTDAPRVLARRAREVAPLPGAGSRPRQRTAAPAAALPPERATAAAAPQPGEPLQGPAPQAPAPMQRPARPQEAPDGPVRPRPSGAGALSPPSTRGWREPVAAQAPVEATRPPGVAAHALGNAAALPAEPQAPHDAQGPAPAAPTAARSRVPQPPDLPAAMGLQPAAADAALPAWPWPQALHSHVAPLLFVVNALLEDGLYPDFTRPRDPGLPVPLWAMLAALAAAWRLPPDPLLLVLAERGAAAPPPVDMPAAPGVAAAPWPQWLAAYARGLRRRLSRRLGRRSWAFARALVLPRPAQLWLSEAEWVAEFDLASHDVAWRLAGLDRDPGWLPASGCSLRFVFHS</sequence>
<keyword evidence="3" id="KW-1185">Reference proteome</keyword>
<dbReference type="Proteomes" id="UP001606305">
    <property type="component" value="Unassembled WGS sequence"/>
</dbReference>
<dbReference type="EMBL" id="JBIGIA010000009">
    <property type="protein sequence ID" value="MFG6457829.1"/>
    <property type="molecule type" value="Genomic_DNA"/>
</dbReference>
<proteinExistence type="predicted"/>
<feature type="compositionally biased region" description="Low complexity" evidence="1">
    <location>
        <begin position="275"/>
        <end position="321"/>
    </location>
</feature>
<accession>A0ABW7G787</accession>
<organism evidence="2 3">
    <name type="scientific">Pelomonas nitida</name>
    <dbReference type="NCBI Taxonomy" id="3299027"/>
    <lineage>
        <taxon>Bacteria</taxon>
        <taxon>Pseudomonadati</taxon>
        <taxon>Pseudomonadota</taxon>
        <taxon>Betaproteobacteria</taxon>
        <taxon>Burkholderiales</taxon>
        <taxon>Sphaerotilaceae</taxon>
        <taxon>Roseateles</taxon>
    </lineage>
</organism>
<reference evidence="2 3" key="1">
    <citation type="submission" date="2024-09" db="EMBL/GenBank/DDBJ databases">
        <title>Novel species of the genus Pelomonas and Roseateles isolated from streams.</title>
        <authorList>
            <person name="Lu H."/>
        </authorList>
    </citation>
    <scope>NUCLEOTIDE SEQUENCE [LARGE SCALE GENOMIC DNA]</scope>
    <source>
        <strain evidence="2 3">BYS96W</strain>
    </source>
</reference>
<feature type="region of interest" description="Disordered" evidence="1">
    <location>
        <begin position="374"/>
        <end position="407"/>
    </location>
</feature>
<evidence type="ECO:0000313" key="3">
    <source>
        <dbReference type="Proteomes" id="UP001606305"/>
    </source>
</evidence>
<dbReference type="RefSeq" id="WP_394488684.1">
    <property type="nucleotide sequence ID" value="NZ_JBIGIA010000009.1"/>
</dbReference>
<feature type="region of interest" description="Disordered" evidence="1">
    <location>
        <begin position="262"/>
        <end position="345"/>
    </location>
</feature>
<evidence type="ECO:0000256" key="1">
    <source>
        <dbReference type="SAM" id="MobiDB-lite"/>
    </source>
</evidence>
<name>A0ABW7G787_9BURK</name>
<evidence type="ECO:0000313" key="2">
    <source>
        <dbReference type="EMBL" id="MFG6457829.1"/>
    </source>
</evidence>
<protein>
    <submittedName>
        <fullName evidence="2">Uncharacterized protein</fullName>
    </submittedName>
</protein>
<comment type="caution">
    <text evidence="2">The sequence shown here is derived from an EMBL/GenBank/DDBJ whole genome shotgun (WGS) entry which is preliminary data.</text>
</comment>